<evidence type="ECO:0000256" key="3">
    <source>
        <dbReference type="ARBA" id="ARBA00022448"/>
    </source>
</evidence>
<dbReference type="GO" id="GO:0055085">
    <property type="term" value="P:transmembrane transport"/>
    <property type="evidence" value="ECO:0007669"/>
    <property type="project" value="InterPro"/>
</dbReference>
<feature type="repeat" description="Solcar" evidence="8">
    <location>
        <begin position="355"/>
        <end position="438"/>
    </location>
</feature>
<dbReference type="InterPro" id="IPR023395">
    <property type="entry name" value="MCP_dom_sf"/>
</dbReference>
<evidence type="ECO:0000256" key="10">
    <source>
        <dbReference type="SAM" id="MobiDB-lite"/>
    </source>
</evidence>
<evidence type="ECO:0000256" key="1">
    <source>
        <dbReference type="ARBA" id="ARBA00004141"/>
    </source>
</evidence>
<dbReference type="EMBL" id="HBEF01011276">
    <property type="protein sequence ID" value="CAD8335009.1"/>
    <property type="molecule type" value="Transcribed_RNA"/>
</dbReference>
<protein>
    <recommendedName>
        <fullName evidence="12">Mitochondrial carrier protein</fullName>
    </recommendedName>
</protein>
<keyword evidence="7 8" id="KW-0472">Membrane</keyword>
<name>A0A7R9WVA4_9STRA</name>
<evidence type="ECO:0000256" key="5">
    <source>
        <dbReference type="ARBA" id="ARBA00022737"/>
    </source>
</evidence>
<evidence type="ECO:0000256" key="4">
    <source>
        <dbReference type="ARBA" id="ARBA00022692"/>
    </source>
</evidence>
<evidence type="ECO:0000256" key="2">
    <source>
        <dbReference type="ARBA" id="ARBA00006375"/>
    </source>
</evidence>
<dbReference type="Gene3D" id="1.50.40.10">
    <property type="entry name" value="Mitochondrial carrier domain"/>
    <property type="match status" value="2"/>
</dbReference>
<dbReference type="Pfam" id="PF00153">
    <property type="entry name" value="Mito_carr"/>
    <property type="match status" value="3"/>
</dbReference>
<dbReference type="PANTHER" id="PTHR45667">
    <property type="entry name" value="S-ADENOSYLMETHIONINE MITOCHONDRIAL CARRIER PROTEIN"/>
    <property type="match status" value="1"/>
</dbReference>
<proteinExistence type="inferred from homology"/>
<feature type="repeat" description="Solcar" evidence="8">
    <location>
        <begin position="258"/>
        <end position="340"/>
    </location>
</feature>
<dbReference type="InterPro" id="IPR002067">
    <property type="entry name" value="MCP"/>
</dbReference>
<dbReference type="InterPro" id="IPR018108">
    <property type="entry name" value="MCP_transmembrane"/>
</dbReference>
<evidence type="ECO:0000313" key="11">
    <source>
        <dbReference type="EMBL" id="CAD8335009.1"/>
    </source>
</evidence>
<gene>
    <name evidence="11" type="ORF">CAUS1442_LOCUS7114</name>
</gene>
<evidence type="ECO:0008006" key="12">
    <source>
        <dbReference type="Google" id="ProtNLM"/>
    </source>
</evidence>
<keyword evidence="6" id="KW-1133">Transmembrane helix</keyword>
<comment type="similarity">
    <text evidence="2 9">Belongs to the mitochondrial carrier (TC 2.A.29) family.</text>
</comment>
<feature type="region of interest" description="Disordered" evidence="10">
    <location>
        <begin position="83"/>
        <end position="109"/>
    </location>
</feature>
<organism evidence="11">
    <name type="scientific">Craspedostauros australis</name>
    <dbReference type="NCBI Taxonomy" id="1486917"/>
    <lineage>
        <taxon>Eukaryota</taxon>
        <taxon>Sar</taxon>
        <taxon>Stramenopiles</taxon>
        <taxon>Ochrophyta</taxon>
        <taxon>Bacillariophyta</taxon>
        <taxon>Bacillariophyceae</taxon>
        <taxon>Bacillariophycidae</taxon>
        <taxon>Naviculales</taxon>
        <taxon>Naviculaceae</taxon>
        <taxon>Craspedostauros</taxon>
    </lineage>
</organism>
<dbReference type="GO" id="GO:0016020">
    <property type="term" value="C:membrane"/>
    <property type="evidence" value="ECO:0007669"/>
    <property type="project" value="UniProtKB-SubCell"/>
</dbReference>
<dbReference type="PROSITE" id="PS50920">
    <property type="entry name" value="SOLCAR"/>
    <property type="match status" value="3"/>
</dbReference>
<keyword evidence="3 9" id="KW-0813">Transport</keyword>
<keyword evidence="4 8" id="KW-0812">Transmembrane</keyword>
<comment type="subcellular location">
    <subcellularLocation>
        <location evidence="1">Membrane</location>
        <topology evidence="1">Multi-pass membrane protein</topology>
    </subcellularLocation>
</comment>
<evidence type="ECO:0000256" key="9">
    <source>
        <dbReference type="RuleBase" id="RU000488"/>
    </source>
</evidence>
<sequence>MTSTAPETIPMANSRPNGRLARVVCILLTASVFARNSSLQVAATSFGGGAGVTFDNSHQQQWRSPFSGALHPSIDVPMQVSSNSQWRNPQEQQWRSRSPCLSNDSNTPTRATCARRVPIAATALFSKQTNRRASTSSRRIPLASTRVVVPIAQPFSYYARVALAGGLAGATGTSALYPIDSAKTLRQSNPSMYSSVRHAFLSLIKSGNRWHISKAYKGIIPAAVGAIPSSALYFGAYESVKTALQRAVPDYDNAPIVQRLGIHGTAAACGNMISSAVFVPKEFIKQQLQANAEKNMMATITSVVQEKGIRGLYSGYKATLLRNIPSAMLRFVLYEELKRQWGKRYESDDGATSTRRRLGLFAAGAVAGTLASGAMTPIDMIKTRLATGTCPAGVSSCLLHVVDEVGVRGLWTGAGSRMVFSGAFSAIGFGTFELVKDVLGVSDDQMKAKQQQQQANGGGDHDGGRSRTKQ</sequence>
<dbReference type="AlphaFoldDB" id="A0A7R9WVA4"/>
<reference evidence="11" key="1">
    <citation type="submission" date="2021-01" db="EMBL/GenBank/DDBJ databases">
        <authorList>
            <person name="Corre E."/>
            <person name="Pelletier E."/>
            <person name="Niang G."/>
            <person name="Scheremetjew M."/>
            <person name="Finn R."/>
            <person name="Kale V."/>
            <person name="Holt S."/>
            <person name="Cochrane G."/>
            <person name="Meng A."/>
            <person name="Brown T."/>
            <person name="Cohen L."/>
        </authorList>
    </citation>
    <scope>NUCLEOTIDE SEQUENCE</scope>
    <source>
        <strain evidence="11">CCMP3328</strain>
    </source>
</reference>
<accession>A0A7R9WVA4</accession>
<evidence type="ECO:0000256" key="8">
    <source>
        <dbReference type="PROSITE-ProRule" id="PRU00282"/>
    </source>
</evidence>
<keyword evidence="5" id="KW-0677">Repeat</keyword>
<feature type="compositionally biased region" description="Basic and acidic residues" evidence="10">
    <location>
        <begin position="459"/>
        <end position="470"/>
    </location>
</feature>
<dbReference type="SUPFAM" id="SSF103506">
    <property type="entry name" value="Mitochondrial carrier"/>
    <property type="match status" value="1"/>
</dbReference>
<evidence type="ECO:0000256" key="7">
    <source>
        <dbReference type="ARBA" id="ARBA00023136"/>
    </source>
</evidence>
<feature type="region of interest" description="Disordered" evidence="10">
    <location>
        <begin position="445"/>
        <end position="470"/>
    </location>
</feature>
<evidence type="ECO:0000256" key="6">
    <source>
        <dbReference type="ARBA" id="ARBA00022989"/>
    </source>
</evidence>
<feature type="repeat" description="Solcar" evidence="8">
    <location>
        <begin position="156"/>
        <end position="243"/>
    </location>
</feature>
<dbReference type="PRINTS" id="PR00926">
    <property type="entry name" value="MITOCARRIER"/>
</dbReference>